<evidence type="ECO:0000259" key="2">
    <source>
        <dbReference type="Pfam" id="PF02311"/>
    </source>
</evidence>
<dbReference type="AlphaFoldDB" id="A0A6J4VBV6"/>
<dbReference type="InterPro" id="IPR003313">
    <property type="entry name" value="AraC-bd"/>
</dbReference>
<dbReference type="Pfam" id="PF02311">
    <property type="entry name" value="AraC_binding"/>
    <property type="match status" value="1"/>
</dbReference>
<dbReference type="Gene3D" id="2.60.120.10">
    <property type="entry name" value="Jelly Rolls"/>
    <property type="match status" value="1"/>
</dbReference>
<organism evidence="3">
    <name type="scientific">uncultured Thermomicrobiales bacterium</name>
    <dbReference type="NCBI Taxonomy" id="1645740"/>
    <lineage>
        <taxon>Bacteria</taxon>
        <taxon>Pseudomonadati</taxon>
        <taxon>Thermomicrobiota</taxon>
        <taxon>Thermomicrobia</taxon>
        <taxon>Thermomicrobiales</taxon>
        <taxon>environmental samples</taxon>
    </lineage>
</organism>
<evidence type="ECO:0000313" key="3">
    <source>
        <dbReference type="EMBL" id="CAA9575035.1"/>
    </source>
</evidence>
<accession>A0A6J4VBV6</accession>
<gene>
    <name evidence="3" type="ORF">AVDCRST_MAG18-2447</name>
</gene>
<keyword evidence="1" id="KW-0238">DNA-binding</keyword>
<dbReference type="PANTHER" id="PTHR37694:SF1">
    <property type="entry name" value="SLR8022 PROTEIN"/>
    <property type="match status" value="1"/>
</dbReference>
<dbReference type="InterPro" id="IPR011051">
    <property type="entry name" value="RmlC_Cupin_sf"/>
</dbReference>
<dbReference type="SUPFAM" id="SSF51182">
    <property type="entry name" value="RmlC-like cupins"/>
    <property type="match status" value="1"/>
</dbReference>
<dbReference type="GO" id="GO:0006355">
    <property type="term" value="P:regulation of DNA-templated transcription"/>
    <property type="evidence" value="ECO:0007669"/>
    <property type="project" value="InterPro"/>
</dbReference>
<dbReference type="PANTHER" id="PTHR37694">
    <property type="entry name" value="SLR8022 PROTEIN"/>
    <property type="match status" value="1"/>
</dbReference>
<protein>
    <recommendedName>
        <fullName evidence="2">AraC-type arabinose-binding/dimerisation domain-containing protein</fullName>
    </recommendedName>
</protein>
<name>A0A6J4VBV6_9BACT</name>
<sequence length="134" mass="14812">MNSPRPCPLPVSDAAERPGRHLADSLLTIDVTAELAWLHDEETWQRTRCHARTLVKDADLRVVLIALRAGVRMEEHHAPGRITVQTLAGRLSLRVTGRTVDLPVGHILTLGPAIPHDVEAREESAFLLTIAWPT</sequence>
<dbReference type="GO" id="GO:0003677">
    <property type="term" value="F:DNA binding"/>
    <property type="evidence" value="ECO:0007669"/>
    <property type="project" value="UniProtKB-KW"/>
</dbReference>
<dbReference type="EMBL" id="CADCWN010000186">
    <property type="protein sequence ID" value="CAA9575035.1"/>
    <property type="molecule type" value="Genomic_DNA"/>
</dbReference>
<dbReference type="CDD" id="cd02230">
    <property type="entry name" value="cupin_HP0902-like"/>
    <property type="match status" value="1"/>
</dbReference>
<evidence type="ECO:0000256" key="1">
    <source>
        <dbReference type="ARBA" id="ARBA00023125"/>
    </source>
</evidence>
<feature type="domain" description="AraC-type arabinose-binding/dimerisation" evidence="2">
    <location>
        <begin position="69"/>
        <end position="123"/>
    </location>
</feature>
<dbReference type="InterPro" id="IPR014710">
    <property type="entry name" value="RmlC-like_jellyroll"/>
</dbReference>
<reference evidence="3" key="1">
    <citation type="submission" date="2020-02" db="EMBL/GenBank/DDBJ databases">
        <authorList>
            <person name="Meier V. D."/>
        </authorList>
    </citation>
    <scope>NUCLEOTIDE SEQUENCE</scope>
    <source>
        <strain evidence="3">AVDCRST_MAG18</strain>
    </source>
</reference>
<proteinExistence type="predicted"/>